<name>A0A542YI29_9MICO</name>
<reference evidence="3 4" key="1">
    <citation type="submission" date="2019-06" db="EMBL/GenBank/DDBJ databases">
        <title>Sequencing the genomes of 1000 actinobacteria strains.</title>
        <authorList>
            <person name="Klenk H.-P."/>
        </authorList>
    </citation>
    <scope>NUCLEOTIDE SEQUENCE [LARGE SCALE GENOMIC DNA]</scope>
    <source>
        <strain evidence="3 4">DSM 26477</strain>
    </source>
</reference>
<protein>
    <recommendedName>
        <fullName evidence="5">Secreted protein</fullName>
    </recommendedName>
</protein>
<keyword evidence="2" id="KW-0732">Signal</keyword>
<feature type="region of interest" description="Disordered" evidence="1">
    <location>
        <begin position="67"/>
        <end position="99"/>
    </location>
</feature>
<organism evidence="3 4">
    <name type="scientific">Homoserinimonas aerilata</name>
    <dbReference type="NCBI Taxonomy" id="1162970"/>
    <lineage>
        <taxon>Bacteria</taxon>
        <taxon>Bacillati</taxon>
        <taxon>Actinomycetota</taxon>
        <taxon>Actinomycetes</taxon>
        <taxon>Micrococcales</taxon>
        <taxon>Microbacteriaceae</taxon>
        <taxon>Homoserinimonas</taxon>
    </lineage>
</organism>
<evidence type="ECO:0000256" key="2">
    <source>
        <dbReference type="SAM" id="SignalP"/>
    </source>
</evidence>
<evidence type="ECO:0000313" key="4">
    <source>
        <dbReference type="Proteomes" id="UP000317998"/>
    </source>
</evidence>
<comment type="caution">
    <text evidence="3">The sequence shown here is derived from an EMBL/GenBank/DDBJ whole genome shotgun (WGS) entry which is preliminary data.</text>
</comment>
<evidence type="ECO:0000313" key="3">
    <source>
        <dbReference type="EMBL" id="TQL47671.1"/>
    </source>
</evidence>
<accession>A0A542YI29</accession>
<dbReference type="EMBL" id="VFOM01000001">
    <property type="protein sequence ID" value="TQL47671.1"/>
    <property type="molecule type" value="Genomic_DNA"/>
</dbReference>
<evidence type="ECO:0008006" key="5">
    <source>
        <dbReference type="Google" id="ProtNLM"/>
    </source>
</evidence>
<proteinExistence type="predicted"/>
<dbReference type="Proteomes" id="UP000317998">
    <property type="component" value="Unassembled WGS sequence"/>
</dbReference>
<keyword evidence="4" id="KW-1185">Reference proteome</keyword>
<feature type="compositionally biased region" description="Low complexity" evidence="1">
    <location>
        <begin position="90"/>
        <end position="99"/>
    </location>
</feature>
<feature type="signal peptide" evidence="2">
    <location>
        <begin position="1"/>
        <end position="22"/>
    </location>
</feature>
<dbReference type="AlphaFoldDB" id="A0A542YI29"/>
<sequence length="99" mass="10354">MMTMLKQRLIMMLTLSFLVVAAAQSEQSALIATAVAAVAFAAILAARHATLAAVGIHELTVGGRAREHRNVLSSMPSPQHPDTAGRPRSRAPARPSSAA</sequence>
<feature type="chain" id="PRO_5044778283" description="Secreted protein" evidence="2">
    <location>
        <begin position="23"/>
        <end position="99"/>
    </location>
</feature>
<gene>
    <name evidence="3" type="ORF">FB562_0737</name>
</gene>
<evidence type="ECO:0000256" key="1">
    <source>
        <dbReference type="SAM" id="MobiDB-lite"/>
    </source>
</evidence>